<evidence type="ECO:0000259" key="2">
    <source>
        <dbReference type="Pfam" id="PF09811"/>
    </source>
</evidence>
<evidence type="ECO:0000313" key="3">
    <source>
        <dbReference type="EMBL" id="OLL26807.1"/>
    </source>
</evidence>
<keyword evidence="4" id="KW-1185">Reference proteome</keyword>
<dbReference type="OrthoDB" id="48036at2759"/>
<dbReference type="Proteomes" id="UP000186594">
    <property type="component" value="Unassembled WGS sequence"/>
</dbReference>
<evidence type="ECO:0000256" key="1">
    <source>
        <dbReference type="ARBA" id="ARBA00038090"/>
    </source>
</evidence>
<comment type="similarity">
    <text evidence="1">Belongs to the LTO1 family.</text>
</comment>
<dbReference type="InterPro" id="IPR052436">
    <property type="entry name" value="LTO1_adapter"/>
</dbReference>
<organism evidence="3 4">
    <name type="scientific">Neolecta irregularis (strain DAH-3)</name>
    <dbReference type="NCBI Taxonomy" id="1198029"/>
    <lineage>
        <taxon>Eukaryota</taxon>
        <taxon>Fungi</taxon>
        <taxon>Dikarya</taxon>
        <taxon>Ascomycota</taxon>
        <taxon>Taphrinomycotina</taxon>
        <taxon>Neolectales</taxon>
        <taxon>Neolectaceae</taxon>
        <taxon>Neolecta</taxon>
    </lineage>
</organism>
<sequence>MTSKSKNSFYEMTVEHIDVLDNLVNLEETFYREGYAEGQTDGIAAGEIEGRAFGLEQSFGYFYKLGYLKAQCTALLKDPETPAKALKHTDKLKSMIEQVPQTNQDQPEGEDFDSRWRRIKAKSRLVRNLTGRRDIAITDQDGELDVVEELDQDADMLARIRGDPNLAF</sequence>
<evidence type="ECO:0000313" key="4">
    <source>
        <dbReference type="Proteomes" id="UP000186594"/>
    </source>
</evidence>
<dbReference type="EMBL" id="LXFE01000145">
    <property type="protein sequence ID" value="OLL26807.1"/>
    <property type="molecule type" value="Genomic_DNA"/>
</dbReference>
<dbReference type="OMA" id="VGFQRFV"/>
<dbReference type="PANTHER" id="PTHR28532">
    <property type="entry name" value="GEO13458P1"/>
    <property type="match status" value="1"/>
</dbReference>
<reference evidence="3 4" key="1">
    <citation type="submission" date="2016-04" db="EMBL/GenBank/DDBJ databases">
        <title>Evolutionary innovation and constraint leading to complex multicellularity in the Ascomycota.</title>
        <authorList>
            <person name="Cisse O."/>
            <person name="Nguyen A."/>
            <person name="Hewitt D.A."/>
            <person name="Jedd G."/>
            <person name="Stajich J.E."/>
        </authorList>
    </citation>
    <scope>NUCLEOTIDE SEQUENCE [LARGE SCALE GENOMIC DNA]</scope>
    <source>
        <strain evidence="3 4">DAH-3</strain>
    </source>
</reference>
<dbReference type="InterPro" id="IPR019191">
    <property type="entry name" value="Essential_protein_Yae1_N"/>
</dbReference>
<comment type="caution">
    <text evidence="3">The sequence shown here is derived from an EMBL/GenBank/DDBJ whole genome shotgun (WGS) entry which is preliminary data.</text>
</comment>
<protein>
    <submittedName>
        <fullName evidence="3">Putative ORAOV1 family protein</fullName>
    </submittedName>
</protein>
<feature type="domain" description="Essential protein Yae1 N-terminal" evidence="2">
    <location>
        <begin position="34"/>
        <end position="71"/>
    </location>
</feature>
<name>A0A1U7LVW5_NEOID</name>
<dbReference type="PANTHER" id="PTHR28532:SF1">
    <property type="entry name" value="ORAL CANCER OVEREXPRESSED 1"/>
    <property type="match status" value="1"/>
</dbReference>
<dbReference type="Pfam" id="PF09811">
    <property type="entry name" value="Yae1_N"/>
    <property type="match status" value="1"/>
</dbReference>
<gene>
    <name evidence="3" type="ORF">NEOLI_001503</name>
</gene>
<proteinExistence type="inferred from homology"/>
<dbReference type="AlphaFoldDB" id="A0A1U7LVW5"/>
<dbReference type="STRING" id="1198029.A0A1U7LVW5"/>
<accession>A0A1U7LVW5</accession>